<dbReference type="InterPro" id="IPR021373">
    <property type="entry name" value="DUF2993"/>
</dbReference>
<keyword evidence="2" id="KW-1133">Transmembrane helix</keyword>
<protein>
    <recommendedName>
        <fullName evidence="5">DUF2993 domain-containing protein</fullName>
    </recommendedName>
</protein>
<evidence type="ECO:0000256" key="2">
    <source>
        <dbReference type="SAM" id="Phobius"/>
    </source>
</evidence>
<keyword evidence="2" id="KW-0812">Transmembrane</keyword>
<gene>
    <name evidence="3" type="ORF">GCM10010449_26630</name>
</gene>
<evidence type="ECO:0000313" key="3">
    <source>
        <dbReference type="EMBL" id="GAA3102196.1"/>
    </source>
</evidence>
<dbReference type="Pfam" id="PF11209">
    <property type="entry name" value="LmeA"/>
    <property type="match status" value="1"/>
</dbReference>
<dbReference type="EMBL" id="BAAAUG010000040">
    <property type="protein sequence ID" value="GAA3102196.1"/>
    <property type="molecule type" value="Genomic_DNA"/>
</dbReference>
<feature type="region of interest" description="Disordered" evidence="1">
    <location>
        <begin position="1"/>
        <end position="91"/>
    </location>
</feature>
<reference evidence="4" key="1">
    <citation type="journal article" date="2019" name="Int. J. Syst. Evol. Microbiol.">
        <title>The Global Catalogue of Microorganisms (GCM) 10K type strain sequencing project: providing services to taxonomists for standard genome sequencing and annotation.</title>
        <authorList>
            <consortium name="The Broad Institute Genomics Platform"/>
            <consortium name="The Broad Institute Genome Sequencing Center for Infectious Disease"/>
            <person name="Wu L."/>
            <person name="Ma J."/>
        </authorList>
    </citation>
    <scope>NUCLEOTIDE SEQUENCE [LARGE SCALE GENOMIC DNA]</scope>
    <source>
        <strain evidence="4">JCM 9092</strain>
    </source>
</reference>
<keyword evidence="4" id="KW-1185">Reference proteome</keyword>
<dbReference type="Proteomes" id="UP001501637">
    <property type="component" value="Unassembled WGS sequence"/>
</dbReference>
<evidence type="ECO:0000313" key="4">
    <source>
        <dbReference type="Proteomes" id="UP001501637"/>
    </source>
</evidence>
<organism evidence="3 4">
    <name type="scientific">Streptomyces rectiviolaceus</name>
    <dbReference type="NCBI Taxonomy" id="332591"/>
    <lineage>
        <taxon>Bacteria</taxon>
        <taxon>Bacillati</taxon>
        <taxon>Actinomycetota</taxon>
        <taxon>Actinomycetes</taxon>
        <taxon>Kitasatosporales</taxon>
        <taxon>Streptomycetaceae</taxon>
        <taxon>Streptomyces</taxon>
    </lineage>
</organism>
<dbReference type="RefSeq" id="WP_344520946.1">
    <property type="nucleotide sequence ID" value="NZ_BAAAUG010000040.1"/>
</dbReference>
<sequence length="435" mass="46711">MRSPHRIATLPPDHNQAYPSDGWHAESVPPEATPEAVETTAPLNPYDELGALASPNPLEDFLHETDDDDNADEAGKPDAPWQPPNHRRGSRRRNRFAGLPLAAKAVVALVVLAAFLALGDRWALLYAEHEAAEKLKDSMHLSAAPEVEIEGFPFLTQVFDKRVDKVKVTVPDVAADRISLAQVSATATDVKITGDGPTDIKGALIREMKGEVLLSFDDLNRELGASQVTFTGHGRDQVLARGTLPVAGHDLKLRADARIQRNGDRGISTDIGRMSLQIGDLATYRPGTRESEGLHLSKASADRLGEETAKAKALLSVPSIVKRLGVPDSVVSGALKSDTKLNELVGSPRFVNDVMGLNLIDVAMGHPELLKKLGLDPALLKGLSQLTRPVLADRLTLAFQLPKLPGTGNVWLQDVSVRKDGIRVLLSGSGLGIGK</sequence>
<name>A0ABP6MG26_9ACTN</name>
<evidence type="ECO:0000256" key="1">
    <source>
        <dbReference type="SAM" id="MobiDB-lite"/>
    </source>
</evidence>
<proteinExistence type="predicted"/>
<comment type="caution">
    <text evidence="3">The sequence shown here is derived from an EMBL/GenBank/DDBJ whole genome shotgun (WGS) entry which is preliminary data.</text>
</comment>
<feature type="transmembrane region" description="Helical" evidence="2">
    <location>
        <begin position="96"/>
        <end position="118"/>
    </location>
</feature>
<accession>A0ABP6MG26</accession>
<evidence type="ECO:0008006" key="5">
    <source>
        <dbReference type="Google" id="ProtNLM"/>
    </source>
</evidence>
<keyword evidence="2" id="KW-0472">Membrane</keyword>